<evidence type="ECO:0000256" key="1">
    <source>
        <dbReference type="SAM" id="SignalP"/>
    </source>
</evidence>
<dbReference type="Proteomes" id="UP001589688">
    <property type="component" value="Unassembled WGS sequence"/>
</dbReference>
<keyword evidence="1" id="KW-0732">Signal</keyword>
<evidence type="ECO:0000313" key="2">
    <source>
        <dbReference type="EMBL" id="MFB9897104.1"/>
    </source>
</evidence>
<protein>
    <recommendedName>
        <fullName evidence="4">Long-chain fatty acid transport protein</fullName>
    </recommendedName>
</protein>
<gene>
    <name evidence="2" type="ORF">ACFFK8_04590</name>
</gene>
<dbReference type="RefSeq" id="WP_027951719.1">
    <property type="nucleotide sequence ID" value="NZ_JADU01000006.1"/>
</dbReference>
<dbReference type="SUPFAM" id="SSF56935">
    <property type="entry name" value="Porins"/>
    <property type="match status" value="1"/>
</dbReference>
<organism evidence="2 3">
    <name type="scientific">Hallella seregens ATCC 51272</name>
    <dbReference type="NCBI Taxonomy" id="1336250"/>
    <lineage>
        <taxon>Bacteria</taxon>
        <taxon>Pseudomonadati</taxon>
        <taxon>Bacteroidota</taxon>
        <taxon>Bacteroidia</taxon>
        <taxon>Bacteroidales</taxon>
        <taxon>Prevotellaceae</taxon>
        <taxon>Hallella</taxon>
    </lineage>
</organism>
<keyword evidence="3" id="KW-1185">Reference proteome</keyword>
<accession>A0ABV5ZIB1</accession>
<feature type="signal peptide" evidence="1">
    <location>
        <begin position="1"/>
        <end position="20"/>
    </location>
</feature>
<sequence>MKRYLATAIVIAVSVQAALAQSSTNSPYSQYGLGILSDQSSGFSRGMNGLSLGFHEHNQVNYLNPASYSSLDSLSFIFDAGVSGQVTNFKEGGNRLNANSSSFEYVMAGFRALRHVGVSFGVLPYTNIGYSYSSSQRVGGSGTTVATNTYSGTGGLHQIYLGVGWEPLRGLAVGVNGSYIYGEYTRTVANSYSDSYANTLTKRYTADVRNFKIDFGAQYTARLTKKDELTLGVTYGLGRKIGGDPKLEIISTNAQTKVADTATFNGSNGGKLQLEIPRTLGVGLMLNHDNSLKLGVDYTLQKWGSVEMPVYQASDAGQKVTYSMRPGYYSDRHKLTAGADFCPQGQSRRLMRRVHYRAGVAYATPYYYINGQDGPKELSASLGFGIPIINGYNNRSQLNVGVQWVRQSARNYITENSFRLNIGITFNERWFAKWKVE</sequence>
<reference evidence="2 3" key="1">
    <citation type="submission" date="2024-09" db="EMBL/GenBank/DDBJ databases">
        <authorList>
            <person name="Sun Q."/>
            <person name="Mori K."/>
        </authorList>
    </citation>
    <scope>NUCLEOTIDE SEQUENCE [LARGE SCALE GENOMIC DNA]</scope>
    <source>
        <strain evidence="2 3">ATCC 51272</strain>
    </source>
</reference>
<evidence type="ECO:0000313" key="3">
    <source>
        <dbReference type="Proteomes" id="UP001589688"/>
    </source>
</evidence>
<dbReference type="Gene3D" id="2.40.160.60">
    <property type="entry name" value="Outer membrane protein transport protein (OMPP1/FadL/TodX)"/>
    <property type="match status" value="1"/>
</dbReference>
<evidence type="ECO:0008006" key="4">
    <source>
        <dbReference type="Google" id="ProtNLM"/>
    </source>
</evidence>
<comment type="caution">
    <text evidence="2">The sequence shown here is derived from an EMBL/GenBank/DDBJ whole genome shotgun (WGS) entry which is preliminary data.</text>
</comment>
<dbReference type="EMBL" id="JBHLZF010000001">
    <property type="protein sequence ID" value="MFB9897104.1"/>
    <property type="molecule type" value="Genomic_DNA"/>
</dbReference>
<proteinExistence type="predicted"/>
<name>A0ABV5ZIB1_9BACT</name>
<feature type="chain" id="PRO_5047066359" description="Long-chain fatty acid transport protein" evidence="1">
    <location>
        <begin position="21"/>
        <end position="437"/>
    </location>
</feature>